<dbReference type="CDD" id="cd06558">
    <property type="entry name" value="crotonase-like"/>
    <property type="match status" value="1"/>
</dbReference>
<dbReference type="STRING" id="1182545.A0A072PAQ6"/>
<dbReference type="SUPFAM" id="SSF52096">
    <property type="entry name" value="ClpP/crotonase"/>
    <property type="match status" value="1"/>
</dbReference>
<dbReference type="EMBL" id="AMGV01000005">
    <property type="protein sequence ID" value="KEF56961.1"/>
    <property type="molecule type" value="Genomic_DNA"/>
</dbReference>
<dbReference type="PANTHER" id="PTHR11941:SF171">
    <property type="entry name" value="SD19268P"/>
    <property type="match status" value="1"/>
</dbReference>
<evidence type="ECO:0000256" key="1">
    <source>
        <dbReference type="ARBA" id="ARBA00005254"/>
    </source>
</evidence>
<comment type="similarity">
    <text evidence="1">Belongs to the enoyl-CoA hydratase/isomerase family.</text>
</comment>
<gene>
    <name evidence="3" type="ORF">A1O9_07151</name>
</gene>
<keyword evidence="4" id="KW-1185">Reference proteome</keyword>
<dbReference type="Pfam" id="PF00378">
    <property type="entry name" value="ECH_1"/>
    <property type="match status" value="1"/>
</dbReference>
<proteinExistence type="inferred from homology"/>
<dbReference type="Proteomes" id="UP000027920">
    <property type="component" value="Unassembled WGS sequence"/>
</dbReference>
<evidence type="ECO:0000313" key="3">
    <source>
        <dbReference type="EMBL" id="KEF56961.1"/>
    </source>
</evidence>
<comment type="caution">
    <text evidence="3">The sequence shown here is derived from an EMBL/GenBank/DDBJ whole genome shotgun (WGS) entry which is preliminary data.</text>
</comment>
<reference evidence="3 4" key="1">
    <citation type="submission" date="2013-03" db="EMBL/GenBank/DDBJ databases">
        <title>The Genome Sequence of Exophiala aquamarina CBS 119918.</title>
        <authorList>
            <consortium name="The Broad Institute Genomics Platform"/>
            <person name="Cuomo C."/>
            <person name="de Hoog S."/>
            <person name="Gorbushina A."/>
            <person name="Walker B."/>
            <person name="Young S.K."/>
            <person name="Zeng Q."/>
            <person name="Gargeya S."/>
            <person name="Fitzgerald M."/>
            <person name="Haas B."/>
            <person name="Abouelleil A."/>
            <person name="Allen A.W."/>
            <person name="Alvarado L."/>
            <person name="Arachchi H.M."/>
            <person name="Berlin A.M."/>
            <person name="Chapman S.B."/>
            <person name="Gainer-Dewar J."/>
            <person name="Goldberg J."/>
            <person name="Griggs A."/>
            <person name="Gujja S."/>
            <person name="Hansen M."/>
            <person name="Howarth C."/>
            <person name="Imamovic A."/>
            <person name="Ireland A."/>
            <person name="Larimer J."/>
            <person name="McCowan C."/>
            <person name="Murphy C."/>
            <person name="Pearson M."/>
            <person name="Poon T.W."/>
            <person name="Priest M."/>
            <person name="Roberts A."/>
            <person name="Saif S."/>
            <person name="Shea T."/>
            <person name="Sisk P."/>
            <person name="Sykes S."/>
            <person name="Wortman J."/>
            <person name="Nusbaum C."/>
            <person name="Birren B."/>
        </authorList>
    </citation>
    <scope>NUCLEOTIDE SEQUENCE [LARGE SCALE GENOMIC DNA]</scope>
    <source>
        <strain evidence="3 4">CBS 119918</strain>
    </source>
</reference>
<dbReference type="Gene3D" id="3.90.226.10">
    <property type="entry name" value="2-enoyl-CoA Hydratase, Chain A, domain 1"/>
    <property type="match status" value="1"/>
</dbReference>
<dbReference type="VEuPathDB" id="FungiDB:A1O9_07151"/>
<feature type="region of interest" description="Disordered" evidence="2">
    <location>
        <begin position="39"/>
        <end position="83"/>
    </location>
</feature>
<evidence type="ECO:0008006" key="5">
    <source>
        <dbReference type="Google" id="ProtNLM"/>
    </source>
</evidence>
<dbReference type="GO" id="GO:0005739">
    <property type="term" value="C:mitochondrion"/>
    <property type="evidence" value="ECO:0007669"/>
    <property type="project" value="TreeGrafter"/>
</dbReference>
<dbReference type="HOGENOM" id="CLU_009834_7_3_1"/>
<dbReference type="RefSeq" id="XP_013259551.1">
    <property type="nucleotide sequence ID" value="XM_013404097.1"/>
</dbReference>
<evidence type="ECO:0000256" key="2">
    <source>
        <dbReference type="SAM" id="MobiDB-lite"/>
    </source>
</evidence>
<dbReference type="OrthoDB" id="410701at2759"/>
<accession>A0A072PAQ6</accession>
<dbReference type="GeneID" id="25282065"/>
<name>A0A072PAQ6_9EURO</name>
<evidence type="ECO:0000313" key="4">
    <source>
        <dbReference type="Proteomes" id="UP000027920"/>
    </source>
</evidence>
<dbReference type="InterPro" id="IPR001753">
    <property type="entry name" value="Enoyl-CoA_hydra/iso"/>
</dbReference>
<sequence length="372" mass="41312">MNCSSPLRRILSFSQSYAAGYHTLRRSLVLTRHAAPPLPLQQRSHYARNRPRSGRGSTPRKIKDINNRSQPQRRYGSSTTTAPIQLSKGEIECTISAVPAVPGSLSEGTHATITIRNAARLNSLNSSLISQLTSTLRSLASLEQHPDLRVAIIKGEHPPNSPKTPAFTSGADIYEMSSLSSASSAREFISRLSQLCDAFRTLPCLTLAQIHGLCMGGGLELAACADFRYATAGSSFSMPETKYGIPSVIHARLLPNLVGWQRAREMVYLAKVYGAEEMREWGLVDVMCADEARLEDEVKGFVERVARHGVKTMRVQKELVRVWEERDLRAGVDAGVESFARMFEDGAHEPRRFMREFTERRREKAKGAQRGN</sequence>
<dbReference type="AlphaFoldDB" id="A0A072PAQ6"/>
<organism evidence="3 4">
    <name type="scientific">Exophiala aquamarina CBS 119918</name>
    <dbReference type="NCBI Taxonomy" id="1182545"/>
    <lineage>
        <taxon>Eukaryota</taxon>
        <taxon>Fungi</taxon>
        <taxon>Dikarya</taxon>
        <taxon>Ascomycota</taxon>
        <taxon>Pezizomycotina</taxon>
        <taxon>Eurotiomycetes</taxon>
        <taxon>Chaetothyriomycetidae</taxon>
        <taxon>Chaetothyriales</taxon>
        <taxon>Herpotrichiellaceae</taxon>
        <taxon>Exophiala</taxon>
    </lineage>
</organism>
<dbReference type="InterPro" id="IPR029045">
    <property type="entry name" value="ClpP/crotonase-like_dom_sf"/>
</dbReference>
<feature type="compositionally biased region" description="Polar residues" evidence="2">
    <location>
        <begin position="67"/>
        <end position="83"/>
    </location>
</feature>
<dbReference type="PANTHER" id="PTHR11941">
    <property type="entry name" value="ENOYL-COA HYDRATASE-RELATED"/>
    <property type="match status" value="1"/>
</dbReference>
<dbReference type="GO" id="GO:0006635">
    <property type="term" value="P:fatty acid beta-oxidation"/>
    <property type="evidence" value="ECO:0007669"/>
    <property type="project" value="TreeGrafter"/>
</dbReference>
<protein>
    <recommendedName>
        <fullName evidence="5">Enoyl-CoA hydratase</fullName>
    </recommendedName>
</protein>